<sequence>MTPADVAMRARVLALLPQAEAEWLARQIPPPPEPIKEKRREAVRAAIALFGTMPPTVAAKALSRAWDTYLIECWPGDRERDGVPLASSVLRRALFRLTMLSDGRSLGWRRIHDLASDTA</sequence>
<comment type="caution">
    <text evidence="1">The sequence shown here is derived from an EMBL/GenBank/DDBJ whole genome shotgun (WGS) entry which is preliminary data.</text>
</comment>
<dbReference type="RefSeq" id="WP_248668855.1">
    <property type="nucleotide sequence ID" value="NZ_JALPRX010000095.1"/>
</dbReference>
<dbReference type="AlphaFoldDB" id="A0A9X1YAW1"/>
<dbReference type="EMBL" id="JALPRX010000095">
    <property type="protein sequence ID" value="MCK8786741.1"/>
    <property type="molecule type" value="Genomic_DNA"/>
</dbReference>
<organism evidence="1 2">
    <name type="scientific">Roseomonas acroporae</name>
    <dbReference type="NCBI Taxonomy" id="2937791"/>
    <lineage>
        <taxon>Bacteria</taxon>
        <taxon>Pseudomonadati</taxon>
        <taxon>Pseudomonadota</taxon>
        <taxon>Alphaproteobacteria</taxon>
        <taxon>Acetobacterales</taxon>
        <taxon>Roseomonadaceae</taxon>
        <taxon>Roseomonas</taxon>
    </lineage>
</organism>
<name>A0A9X1YAW1_9PROT</name>
<protein>
    <submittedName>
        <fullName evidence="1">Uncharacterized protein</fullName>
    </submittedName>
</protein>
<evidence type="ECO:0000313" key="2">
    <source>
        <dbReference type="Proteomes" id="UP001139516"/>
    </source>
</evidence>
<dbReference type="Proteomes" id="UP001139516">
    <property type="component" value="Unassembled WGS sequence"/>
</dbReference>
<keyword evidence="2" id="KW-1185">Reference proteome</keyword>
<evidence type="ECO:0000313" key="1">
    <source>
        <dbReference type="EMBL" id="MCK8786741.1"/>
    </source>
</evidence>
<gene>
    <name evidence="1" type="ORF">M0638_20425</name>
</gene>
<reference evidence="1" key="1">
    <citation type="submission" date="2022-04" db="EMBL/GenBank/DDBJ databases">
        <title>Roseomonas acroporae sp. nov., isolated from coral Acropora digitifera.</title>
        <authorList>
            <person name="Sun H."/>
        </authorList>
    </citation>
    <scope>NUCLEOTIDE SEQUENCE</scope>
    <source>
        <strain evidence="1">NAR14</strain>
    </source>
</reference>
<proteinExistence type="predicted"/>
<accession>A0A9X1YAW1</accession>